<comment type="pathway">
    <text evidence="1">Cell wall biogenesis; cell wall polysaccharide biosynthesis.</text>
</comment>
<organism evidence="6 7">
    <name type="scientific">Litchfieldia salsa</name>
    <dbReference type="NCBI Taxonomy" id="930152"/>
    <lineage>
        <taxon>Bacteria</taxon>
        <taxon>Bacillati</taxon>
        <taxon>Bacillota</taxon>
        <taxon>Bacilli</taxon>
        <taxon>Bacillales</taxon>
        <taxon>Bacillaceae</taxon>
        <taxon>Litchfieldia</taxon>
    </lineage>
</organism>
<dbReference type="InterPro" id="IPR029044">
    <property type="entry name" value="Nucleotide-diphossugar_trans"/>
</dbReference>
<name>A0A1H0WWG3_9BACI</name>
<comment type="similarity">
    <text evidence="2">Belongs to the glycosyltransferase 2 family.</text>
</comment>
<dbReference type="Gene3D" id="3.90.550.10">
    <property type="entry name" value="Spore Coat Polysaccharide Biosynthesis Protein SpsA, Chain A"/>
    <property type="match status" value="1"/>
</dbReference>
<proteinExistence type="inferred from homology"/>
<evidence type="ECO:0000256" key="3">
    <source>
        <dbReference type="ARBA" id="ARBA00022676"/>
    </source>
</evidence>
<dbReference type="SUPFAM" id="SSF53448">
    <property type="entry name" value="Nucleotide-diphospho-sugar transferases"/>
    <property type="match status" value="1"/>
</dbReference>
<sequence>MEKVDILLPIYNSYEETKNCIESVLANTPTGTYNLYLLDDKSPDNKIEELTAAYSKKYEFIVAVRNETNLGFPANVNNGFAISKNDVIVLNSDTLVSDRWLSELKAVANTDKNIAAVNPMSNYGIISGLPTANTELNESFTYDEIYLSYKKHRTSDFVNSPLLIGYCMYMKRSALTEIGNFDAATFKRGYGEESDWCMRARNQGFKLAVAKGSYVHHIGGVSFGAEKEKLRQDSRKVLLERYPQIDSELEEFVKANHFKHMRKGIMKELGFIFKPATLKNKVKMLKHYVINHI</sequence>
<dbReference type="PANTHER" id="PTHR43179:SF12">
    <property type="entry name" value="GALACTOFURANOSYLTRANSFERASE GLFT2"/>
    <property type="match status" value="1"/>
</dbReference>
<dbReference type="PANTHER" id="PTHR43179">
    <property type="entry name" value="RHAMNOSYLTRANSFERASE WBBL"/>
    <property type="match status" value="1"/>
</dbReference>
<evidence type="ECO:0000256" key="4">
    <source>
        <dbReference type="ARBA" id="ARBA00022679"/>
    </source>
</evidence>
<evidence type="ECO:0000313" key="7">
    <source>
        <dbReference type="Proteomes" id="UP000199159"/>
    </source>
</evidence>
<dbReference type="AlphaFoldDB" id="A0A1H0WWG3"/>
<evidence type="ECO:0000259" key="5">
    <source>
        <dbReference type="Pfam" id="PF00535"/>
    </source>
</evidence>
<dbReference type="Proteomes" id="UP000199159">
    <property type="component" value="Unassembled WGS sequence"/>
</dbReference>
<dbReference type="Pfam" id="PF00535">
    <property type="entry name" value="Glycos_transf_2"/>
    <property type="match status" value="1"/>
</dbReference>
<dbReference type="RefSeq" id="WP_090859204.1">
    <property type="nucleotide sequence ID" value="NZ_FNJU01000017.1"/>
</dbReference>
<keyword evidence="7" id="KW-1185">Reference proteome</keyword>
<accession>A0A1H0WWG3</accession>
<feature type="domain" description="Glycosyltransferase 2-like" evidence="5">
    <location>
        <begin position="6"/>
        <end position="178"/>
    </location>
</feature>
<dbReference type="STRING" id="930152.SAMN05216565_11732"/>
<evidence type="ECO:0000256" key="2">
    <source>
        <dbReference type="ARBA" id="ARBA00006739"/>
    </source>
</evidence>
<dbReference type="InterPro" id="IPR001173">
    <property type="entry name" value="Glyco_trans_2-like"/>
</dbReference>
<reference evidence="7" key="1">
    <citation type="submission" date="2016-10" db="EMBL/GenBank/DDBJ databases">
        <authorList>
            <person name="Varghese N."/>
            <person name="Submissions S."/>
        </authorList>
    </citation>
    <scope>NUCLEOTIDE SEQUENCE [LARGE SCALE GENOMIC DNA]</scope>
    <source>
        <strain evidence="7">IBRC-M10078</strain>
    </source>
</reference>
<evidence type="ECO:0000256" key="1">
    <source>
        <dbReference type="ARBA" id="ARBA00004776"/>
    </source>
</evidence>
<keyword evidence="3" id="KW-0328">Glycosyltransferase</keyword>
<dbReference type="OrthoDB" id="8936324at2"/>
<gene>
    <name evidence="6" type="ORF">SAMN05216565_11732</name>
</gene>
<dbReference type="EMBL" id="FNJU01000017">
    <property type="protein sequence ID" value="SDP94929.1"/>
    <property type="molecule type" value="Genomic_DNA"/>
</dbReference>
<protein>
    <submittedName>
        <fullName evidence="6">Glycosyltransferase, GT2 family</fullName>
    </submittedName>
</protein>
<keyword evidence="4 6" id="KW-0808">Transferase</keyword>
<evidence type="ECO:0000313" key="6">
    <source>
        <dbReference type="EMBL" id="SDP94929.1"/>
    </source>
</evidence>
<dbReference type="GO" id="GO:0016757">
    <property type="term" value="F:glycosyltransferase activity"/>
    <property type="evidence" value="ECO:0007669"/>
    <property type="project" value="UniProtKB-KW"/>
</dbReference>